<dbReference type="AlphaFoldDB" id="A0A7X2J0L6"/>
<comment type="caution">
    <text evidence="2">The sequence shown here is derived from an EMBL/GenBank/DDBJ whole genome shotgun (WGS) entry which is preliminary data.</text>
</comment>
<accession>A0A7X2J0L6</accession>
<evidence type="ECO:0000313" key="3">
    <source>
        <dbReference type="Proteomes" id="UP000448867"/>
    </source>
</evidence>
<name>A0A7X2J0L6_9BACI</name>
<evidence type="ECO:0000256" key="1">
    <source>
        <dbReference type="SAM" id="Phobius"/>
    </source>
</evidence>
<keyword evidence="3" id="KW-1185">Reference proteome</keyword>
<proteinExistence type="predicted"/>
<feature type="transmembrane region" description="Helical" evidence="1">
    <location>
        <begin position="45"/>
        <end position="70"/>
    </location>
</feature>
<sequence>MGSHKKALGALVLYIVTVVFIWSYFSQLKHYHQLHAISQGESFGHMAVFLIIGVTVYTLLIYCALVLYWTNIGRKNIRVR</sequence>
<keyword evidence="1" id="KW-0812">Transmembrane</keyword>
<dbReference type="RefSeq" id="WP_170289405.1">
    <property type="nucleotide sequence ID" value="NZ_WKKI01000026.1"/>
</dbReference>
<dbReference type="EMBL" id="WKKI01000026">
    <property type="protein sequence ID" value="MRX73064.1"/>
    <property type="molecule type" value="Genomic_DNA"/>
</dbReference>
<keyword evidence="1" id="KW-0472">Membrane</keyword>
<keyword evidence="1" id="KW-1133">Transmembrane helix</keyword>
<dbReference type="Proteomes" id="UP000448867">
    <property type="component" value="Unassembled WGS sequence"/>
</dbReference>
<gene>
    <name evidence="2" type="ORF">GJU40_13025</name>
</gene>
<organism evidence="2 3">
    <name type="scientific">Metabacillus lacus</name>
    <dbReference type="NCBI Taxonomy" id="1983721"/>
    <lineage>
        <taxon>Bacteria</taxon>
        <taxon>Bacillati</taxon>
        <taxon>Bacillota</taxon>
        <taxon>Bacilli</taxon>
        <taxon>Bacillales</taxon>
        <taxon>Bacillaceae</taxon>
        <taxon>Metabacillus</taxon>
    </lineage>
</organism>
<evidence type="ECO:0000313" key="2">
    <source>
        <dbReference type="EMBL" id="MRX73064.1"/>
    </source>
</evidence>
<feature type="transmembrane region" description="Helical" evidence="1">
    <location>
        <begin position="7"/>
        <end position="25"/>
    </location>
</feature>
<protein>
    <submittedName>
        <fullName evidence="2">Uncharacterized protein</fullName>
    </submittedName>
</protein>
<reference evidence="2 3" key="1">
    <citation type="submission" date="2019-11" db="EMBL/GenBank/DDBJ databases">
        <title>Bacillus lacus genome.</title>
        <authorList>
            <person name="Allen C.J."/>
            <person name="Newman J.D."/>
        </authorList>
    </citation>
    <scope>NUCLEOTIDE SEQUENCE [LARGE SCALE GENOMIC DNA]</scope>
    <source>
        <strain evidence="2 3">KCTC 33946</strain>
    </source>
</reference>